<keyword evidence="2" id="KW-0813">Transport</keyword>
<feature type="transmembrane region" description="Helical" evidence="8">
    <location>
        <begin position="115"/>
        <end position="137"/>
    </location>
</feature>
<dbReference type="InterPro" id="IPR027417">
    <property type="entry name" value="P-loop_NTPase"/>
</dbReference>
<evidence type="ECO:0000259" key="10">
    <source>
        <dbReference type="PROSITE" id="PS50929"/>
    </source>
</evidence>
<gene>
    <name evidence="11" type="ORF">CVIRNUC_008804</name>
</gene>
<dbReference type="PROSITE" id="PS50929">
    <property type="entry name" value="ABC_TM1F"/>
    <property type="match status" value="1"/>
</dbReference>
<dbReference type="InterPro" id="IPR003439">
    <property type="entry name" value="ABC_transporter-like_ATP-bd"/>
</dbReference>
<dbReference type="SUPFAM" id="SSF90123">
    <property type="entry name" value="ABC transporter transmembrane region"/>
    <property type="match status" value="1"/>
</dbReference>
<accession>A0AAV1IE18</accession>
<dbReference type="Pfam" id="PF00005">
    <property type="entry name" value="ABC_tran"/>
    <property type="match status" value="1"/>
</dbReference>
<evidence type="ECO:0000259" key="9">
    <source>
        <dbReference type="PROSITE" id="PS50893"/>
    </source>
</evidence>
<feature type="domain" description="ABC transmembrane type-1" evidence="10">
    <location>
        <begin position="118"/>
        <end position="401"/>
    </location>
</feature>
<sequence>MPMEWQVTRSAVLPVKLSAALQNPVWLPRCNCYGSFKGHGAGATSRRASHVLRRPLRRTIQASTSNSTEEAVRDVNANNAPREGASTDLAIIWARLVKLGVPYWQDPVEGKKARWGLAGVVALTLGQTGVSVLFNFLGRDFFNALSAKDAERFTQMLFKWLGGIALGVPVFVYRDYLQSRLSLEWRDYMTRKLTEEYFENSTFYQIQSGALIDNPDQRISSDVRQFTETALGFSMTILNAGVDLISFSGILYSIYPPLFLALLVYSIGGTGTSLFLGRKLVGLNFQQEAQEANFRFGLVRVRENAESIAFYNGEASEAKLLFQRLTAVVENFGQLLVTSRNLSFFTSFYRFLIQVLPAAVVAPLYFRGEIEFGVINQSSSAFNHILSDVSLVVYQIEALAGFSAIIDRLGEFSEVVDSFASADRSDPSGTLQNGGSAPERIQVIDVPSASQRSAPRQPLLSLEGVTLQVPDGSRTLVDSLNVEVLRGESLLIVGPSGAGKTSLLRAIAGLWSSGSGKITRHGKAVSADGTGGDIMFVPQRPYMVLGTLREQLLYPTWPAGTHSESSMTSRRPPSDEELRTVLGQVRLAPLLQRCGPAASASSSNGDGSAAVGLDCRADWAAMLSLGEQQRLAFARILLSKPKLVLMDEATSALDIDNEERLYSLIAAAKVTFVSIGHRPSLTAFHQKVLKISASGPPDTADSSEPAWELAEAV</sequence>
<dbReference type="Gene3D" id="3.40.50.300">
    <property type="entry name" value="P-loop containing nucleotide triphosphate hydrolases"/>
    <property type="match status" value="1"/>
</dbReference>
<evidence type="ECO:0000313" key="11">
    <source>
        <dbReference type="EMBL" id="CAK0785594.1"/>
    </source>
</evidence>
<proteinExistence type="inferred from homology"/>
<name>A0AAV1IE18_9CHLO</name>
<dbReference type="PROSITE" id="PS00211">
    <property type="entry name" value="ABC_TRANSPORTER_1"/>
    <property type="match status" value="1"/>
</dbReference>
<evidence type="ECO:0000313" key="12">
    <source>
        <dbReference type="Proteomes" id="UP001314263"/>
    </source>
</evidence>
<evidence type="ECO:0000256" key="3">
    <source>
        <dbReference type="ARBA" id="ARBA00022692"/>
    </source>
</evidence>
<dbReference type="AlphaFoldDB" id="A0AAV1IE18"/>
<dbReference type="InterPro" id="IPR050835">
    <property type="entry name" value="ABC_transporter_sub-D"/>
</dbReference>
<dbReference type="CDD" id="cd03223">
    <property type="entry name" value="ABCD_peroxisomal_ALDP"/>
    <property type="match status" value="1"/>
</dbReference>
<dbReference type="InterPro" id="IPR017871">
    <property type="entry name" value="ABC_transporter-like_CS"/>
</dbReference>
<dbReference type="GO" id="GO:0140359">
    <property type="term" value="F:ABC-type transporter activity"/>
    <property type="evidence" value="ECO:0007669"/>
    <property type="project" value="InterPro"/>
</dbReference>
<keyword evidence="3 8" id="KW-0812">Transmembrane</keyword>
<keyword evidence="12" id="KW-1185">Reference proteome</keyword>
<keyword evidence="7 8" id="KW-0472">Membrane</keyword>
<comment type="caution">
    <text evidence="11">The sequence shown here is derived from an EMBL/GenBank/DDBJ whole genome shotgun (WGS) entry which is preliminary data.</text>
</comment>
<dbReference type="SMART" id="SM00382">
    <property type="entry name" value="AAA"/>
    <property type="match status" value="1"/>
</dbReference>
<dbReference type="GO" id="GO:0016020">
    <property type="term" value="C:membrane"/>
    <property type="evidence" value="ECO:0007669"/>
    <property type="project" value="InterPro"/>
</dbReference>
<dbReference type="Pfam" id="PF06472">
    <property type="entry name" value="ABC_membrane_2"/>
    <property type="match status" value="1"/>
</dbReference>
<keyword evidence="6 8" id="KW-1133">Transmembrane helix</keyword>
<evidence type="ECO:0000256" key="1">
    <source>
        <dbReference type="ARBA" id="ARBA00008575"/>
    </source>
</evidence>
<dbReference type="InterPro" id="IPR011527">
    <property type="entry name" value="ABC1_TM_dom"/>
</dbReference>
<dbReference type="InterPro" id="IPR036640">
    <property type="entry name" value="ABC1_TM_sf"/>
</dbReference>
<dbReference type="SUPFAM" id="SSF52540">
    <property type="entry name" value="P-loop containing nucleoside triphosphate hydrolases"/>
    <property type="match status" value="1"/>
</dbReference>
<evidence type="ECO:0000256" key="4">
    <source>
        <dbReference type="ARBA" id="ARBA00022741"/>
    </source>
</evidence>
<organism evidence="11 12">
    <name type="scientific">Coccomyxa viridis</name>
    <dbReference type="NCBI Taxonomy" id="1274662"/>
    <lineage>
        <taxon>Eukaryota</taxon>
        <taxon>Viridiplantae</taxon>
        <taxon>Chlorophyta</taxon>
        <taxon>core chlorophytes</taxon>
        <taxon>Trebouxiophyceae</taxon>
        <taxon>Trebouxiophyceae incertae sedis</taxon>
        <taxon>Coccomyxaceae</taxon>
        <taxon>Coccomyxa</taxon>
    </lineage>
</organism>
<protein>
    <submittedName>
        <fullName evidence="11">Uncharacterized protein</fullName>
    </submittedName>
</protein>
<comment type="similarity">
    <text evidence="1">Belongs to the ABC transporter superfamily. ABCD family. Peroxisomal fatty acyl CoA transporter (TC 3.A.1.203) subfamily.</text>
</comment>
<dbReference type="GO" id="GO:0016887">
    <property type="term" value="F:ATP hydrolysis activity"/>
    <property type="evidence" value="ECO:0007669"/>
    <property type="project" value="InterPro"/>
</dbReference>
<dbReference type="PROSITE" id="PS50893">
    <property type="entry name" value="ABC_TRANSPORTER_2"/>
    <property type="match status" value="1"/>
</dbReference>
<feature type="transmembrane region" description="Helical" evidence="8">
    <location>
        <begin position="157"/>
        <end position="176"/>
    </location>
</feature>
<dbReference type="InterPro" id="IPR003593">
    <property type="entry name" value="AAA+_ATPase"/>
</dbReference>
<dbReference type="EMBL" id="CAUYUE010000012">
    <property type="protein sequence ID" value="CAK0785594.1"/>
    <property type="molecule type" value="Genomic_DNA"/>
</dbReference>
<evidence type="ECO:0000256" key="8">
    <source>
        <dbReference type="SAM" id="Phobius"/>
    </source>
</evidence>
<dbReference type="GO" id="GO:0005524">
    <property type="term" value="F:ATP binding"/>
    <property type="evidence" value="ECO:0007669"/>
    <property type="project" value="UniProtKB-KW"/>
</dbReference>
<dbReference type="PANTHER" id="PTHR11384">
    <property type="entry name" value="ATP-BINDING CASSETTE, SUB-FAMILY D MEMBER"/>
    <property type="match status" value="1"/>
</dbReference>
<evidence type="ECO:0000256" key="5">
    <source>
        <dbReference type="ARBA" id="ARBA00022840"/>
    </source>
</evidence>
<feature type="domain" description="ABC transporter" evidence="9">
    <location>
        <begin position="460"/>
        <end position="713"/>
    </location>
</feature>
<dbReference type="Gene3D" id="1.20.1560.10">
    <property type="entry name" value="ABC transporter type 1, transmembrane domain"/>
    <property type="match status" value="1"/>
</dbReference>
<keyword evidence="5" id="KW-0067">ATP-binding</keyword>
<keyword evidence="4" id="KW-0547">Nucleotide-binding</keyword>
<dbReference type="PANTHER" id="PTHR11384:SF59">
    <property type="entry name" value="LYSOSOMAL COBALAMIN TRANSPORTER ABCD4"/>
    <property type="match status" value="1"/>
</dbReference>
<dbReference type="Proteomes" id="UP001314263">
    <property type="component" value="Unassembled WGS sequence"/>
</dbReference>
<reference evidence="11 12" key="1">
    <citation type="submission" date="2023-10" db="EMBL/GenBank/DDBJ databases">
        <authorList>
            <person name="Maclean D."/>
            <person name="Macfadyen A."/>
        </authorList>
    </citation>
    <scope>NUCLEOTIDE SEQUENCE [LARGE SCALE GENOMIC DNA]</scope>
</reference>
<evidence type="ECO:0000256" key="7">
    <source>
        <dbReference type="ARBA" id="ARBA00023136"/>
    </source>
</evidence>
<evidence type="ECO:0000256" key="2">
    <source>
        <dbReference type="ARBA" id="ARBA00022448"/>
    </source>
</evidence>
<evidence type="ECO:0000256" key="6">
    <source>
        <dbReference type="ARBA" id="ARBA00022989"/>
    </source>
</evidence>